<name>A0A232LXL6_9EURO</name>
<dbReference type="InterPro" id="IPR027417">
    <property type="entry name" value="P-loop_NTPase"/>
</dbReference>
<accession>A0A232LXL6</accession>
<dbReference type="SUPFAM" id="SSF52540">
    <property type="entry name" value="P-loop containing nucleoside triphosphate hydrolases"/>
    <property type="match status" value="1"/>
</dbReference>
<protein>
    <recommendedName>
        <fullName evidence="1">ATPase AAA-type core domain-containing protein</fullName>
    </recommendedName>
</protein>
<reference evidence="2 3" key="1">
    <citation type="journal article" date="2015" name="Environ. Microbiol.">
        <title>Metagenome sequence of Elaphomyces granulatus from sporocarp tissue reveals Ascomycota ectomycorrhizal fingerprints of genome expansion and a Proteobacteria-rich microbiome.</title>
        <authorList>
            <person name="Quandt C.A."/>
            <person name="Kohler A."/>
            <person name="Hesse C.N."/>
            <person name="Sharpton T.J."/>
            <person name="Martin F."/>
            <person name="Spatafora J.W."/>
        </authorList>
    </citation>
    <scope>NUCLEOTIDE SEQUENCE [LARGE SCALE GENOMIC DNA]</scope>
    <source>
        <strain evidence="2 3">OSC145934</strain>
    </source>
</reference>
<keyword evidence="3" id="KW-1185">Reference proteome</keyword>
<dbReference type="PANTHER" id="PTHR46411">
    <property type="entry name" value="FAMILY ATPASE, PUTATIVE-RELATED"/>
    <property type="match status" value="1"/>
</dbReference>
<proteinExistence type="predicted"/>
<dbReference type="Pfam" id="PF00004">
    <property type="entry name" value="AAA"/>
    <property type="match status" value="1"/>
</dbReference>
<dbReference type="EMBL" id="NPHW01003833">
    <property type="protein sequence ID" value="OXV08905.1"/>
    <property type="molecule type" value="Genomic_DNA"/>
</dbReference>
<organism evidence="2 3">
    <name type="scientific">Elaphomyces granulatus</name>
    <dbReference type="NCBI Taxonomy" id="519963"/>
    <lineage>
        <taxon>Eukaryota</taxon>
        <taxon>Fungi</taxon>
        <taxon>Dikarya</taxon>
        <taxon>Ascomycota</taxon>
        <taxon>Pezizomycotina</taxon>
        <taxon>Eurotiomycetes</taxon>
        <taxon>Eurotiomycetidae</taxon>
        <taxon>Eurotiales</taxon>
        <taxon>Elaphomycetaceae</taxon>
        <taxon>Elaphomyces</taxon>
    </lineage>
</organism>
<dbReference type="PANTHER" id="PTHR46411:SF3">
    <property type="entry name" value="AAA+ ATPASE DOMAIN-CONTAINING PROTEIN"/>
    <property type="match status" value="1"/>
</dbReference>
<gene>
    <name evidence="2" type="ORF">Egran_03332</name>
</gene>
<dbReference type="GO" id="GO:0016887">
    <property type="term" value="F:ATP hydrolysis activity"/>
    <property type="evidence" value="ECO:0007669"/>
    <property type="project" value="InterPro"/>
</dbReference>
<dbReference type="InterPro" id="IPR003959">
    <property type="entry name" value="ATPase_AAA_core"/>
</dbReference>
<dbReference type="GO" id="GO:0005524">
    <property type="term" value="F:ATP binding"/>
    <property type="evidence" value="ECO:0007669"/>
    <property type="project" value="InterPro"/>
</dbReference>
<dbReference type="Proteomes" id="UP000243515">
    <property type="component" value="Unassembled WGS sequence"/>
</dbReference>
<sequence length="638" mass="73449">MEATGTKAFREFDDFSDFINFEQEEEDQGGLVCELQTFEARYNSKGERVVLDVGNKKYLEPPKQKGHESALVLTKFFEKGDFNEIEYTQLEIRSPYVKAALKAVVPEFRDINLRTKKIILQDRPKCLFHYRQELQAYGATLQDPKAVEHLVFVLKYMYKILQTEIYTYYNLVETTTMPPRIDFLNLWMIFRPGDYVYVEIGKSKRVLEFKSMSRCEYFGYSNKYFKIKPYYGYKSVETLRVVPLQYCQEKSRIRAAMIARGKKFVALHGKHHRMYEGVAELLAPNRICGIFGEEDEFPQQSTLVKGRVMIDGETFSLSRPSHQPYLLTNRQIFRTEDGDHLKFQDDEFMICDYLMPGFSLVDKAWGFFNVDHIHEIEYNSAAFEALMLDPEQKQMILSLVKIHTDSRLSFDDIITSKGKGMLTDTLESVADSCKRPLYVIGAGDLGSTPSSVENALGDALRLATTWNAIILIDEADVFLEQRTSQDIVRNGLVSVFLRVLEYYSGIMFLTTNRVGSFDKAFTSRIHLAVKYPALSHATRQDLWRAFISRAAPEDDLHWLDLESLRRLAVEELNGRQIKNIVRMAHALAASENKSLGLAHIEVGVRAIRAFETDYVEGVEKRKAEEAAQSLASKRRRLS</sequence>
<dbReference type="AlphaFoldDB" id="A0A232LXL6"/>
<evidence type="ECO:0000313" key="2">
    <source>
        <dbReference type="EMBL" id="OXV08905.1"/>
    </source>
</evidence>
<comment type="caution">
    <text evidence="2">The sequence shown here is derived from an EMBL/GenBank/DDBJ whole genome shotgun (WGS) entry which is preliminary data.</text>
</comment>
<evidence type="ECO:0000313" key="3">
    <source>
        <dbReference type="Proteomes" id="UP000243515"/>
    </source>
</evidence>
<dbReference type="Gene3D" id="3.40.50.300">
    <property type="entry name" value="P-loop containing nucleotide triphosphate hydrolases"/>
    <property type="match status" value="1"/>
</dbReference>
<evidence type="ECO:0000259" key="1">
    <source>
        <dbReference type="Pfam" id="PF00004"/>
    </source>
</evidence>
<feature type="domain" description="ATPase AAA-type core" evidence="1">
    <location>
        <begin position="425"/>
        <end position="527"/>
    </location>
</feature>
<dbReference type="OrthoDB" id="10042665at2759"/>